<evidence type="ECO:0000313" key="2">
    <source>
        <dbReference type="EMBL" id="OOL81799.1"/>
    </source>
</evidence>
<dbReference type="PANTHER" id="PTHR11106:SF27">
    <property type="entry name" value="MACRO DOMAIN-CONTAINING PROTEIN"/>
    <property type="match status" value="1"/>
</dbReference>
<evidence type="ECO:0000313" key="3">
    <source>
        <dbReference type="Proteomes" id="UP000190409"/>
    </source>
</evidence>
<comment type="caution">
    <text evidence="2">The sequence shown here is derived from an EMBL/GenBank/DDBJ whole genome shotgun (WGS) entry which is preliminary data.</text>
</comment>
<proteinExistence type="predicted"/>
<dbReference type="Proteomes" id="UP000190409">
    <property type="component" value="Unassembled WGS sequence"/>
</dbReference>
<dbReference type="Pfam" id="PF01661">
    <property type="entry name" value="Macro"/>
    <property type="match status" value="1"/>
</dbReference>
<gene>
    <name evidence="2" type="ORF">BWX42_08890</name>
</gene>
<sequence>MEDQTTLQATWEAVIHPLWQEQYGSNRPLPELHTMDDYFYCYRKLVNVRPPAPMPDEWIAQQNKVLGAYNQPTTELAALTSIREFENGSQLYLWQGDITALVVDGIVNAANSQLEGCYLPGHNCIDNVIHSKAGIQLRQDCHELIQEQGRKEPVGRAKLTPAYNLPSNYVLHTVGPNVRGKQVGKMHRDLLANCYQQCLSLATEQSLTSLAFCCISTGEFGFPQQEAAEIAIQEVTTFLAKYAEPMQVVFNVFTDKDKEIYERLLTAGGDDSDDTK</sequence>
<feature type="domain" description="Macro" evidence="1">
    <location>
        <begin position="78"/>
        <end position="269"/>
    </location>
</feature>
<evidence type="ECO:0000259" key="1">
    <source>
        <dbReference type="PROSITE" id="PS51154"/>
    </source>
</evidence>
<dbReference type="PROSITE" id="PS51154">
    <property type="entry name" value="MACRO"/>
    <property type="match status" value="1"/>
</dbReference>
<name>A0A1S8KPZ8_9LACT</name>
<dbReference type="InterPro" id="IPR002589">
    <property type="entry name" value="Macro_dom"/>
</dbReference>
<dbReference type="Gene3D" id="3.40.220.10">
    <property type="entry name" value="Leucine Aminopeptidase, subunit E, domain 1"/>
    <property type="match status" value="1"/>
</dbReference>
<dbReference type="PANTHER" id="PTHR11106">
    <property type="entry name" value="GANGLIOSIDE INDUCED DIFFERENTIATION ASSOCIATED PROTEIN 2-RELATED"/>
    <property type="match status" value="1"/>
</dbReference>
<dbReference type="CDD" id="cd02908">
    <property type="entry name" value="Macro_OAADPr_deacetylase"/>
    <property type="match status" value="1"/>
</dbReference>
<accession>A0A1S8KPZ8</accession>
<dbReference type="SMART" id="SM00506">
    <property type="entry name" value="A1pp"/>
    <property type="match status" value="1"/>
</dbReference>
<dbReference type="InterPro" id="IPR043472">
    <property type="entry name" value="Macro_dom-like"/>
</dbReference>
<dbReference type="NCBIfam" id="NF003163">
    <property type="entry name" value="PRK04143.1"/>
    <property type="match status" value="1"/>
</dbReference>
<dbReference type="EMBL" id="MUYF01000003">
    <property type="protein sequence ID" value="OOL81799.1"/>
    <property type="molecule type" value="Genomic_DNA"/>
</dbReference>
<organism evidence="2 3">
    <name type="scientific">Dolosigranulum pigrum</name>
    <dbReference type="NCBI Taxonomy" id="29394"/>
    <lineage>
        <taxon>Bacteria</taxon>
        <taxon>Bacillati</taxon>
        <taxon>Bacillota</taxon>
        <taxon>Bacilli</taxon>
        <taxon>Lactobacillales</taxon>
        <taxon>Carnobacteriaceae</taxon>
        <taxon>Dolosigranulum</taxon>
    </lineage>
</organism>
<dbReference type="AlphaFoldDB" id="A0A1S8KPZ8"/>
<protein>
    <recommendedName>
        <fullName evidence="1">Macro domain-containing protein</fullName>
    </recommendedName>
</protein>
<dbReference type="SUPFAM" id="SSF52949">
    <property type="entry name" value="Macro domain-like"/>
    <property type="match status" value="1"/>
</dbReference>
<reference evidence="2 3" key="1">
    <citation type="submission" date="2017-01" db="EMBL/GenBank/DDBJ databases">
        <title>Complete Genome Sequence of Dolosigranulum pigrum isolated from a Patient with interstitial lung disease.</title>
        <authorList>
            <person name="Mukhopadhyay R."/>
            <person name="Joaquin J."/>
            <person name="Hogue R."/>
            <person name="Fitzgerald S."/>
            <person name="Jospin G."/>
            <person name="Eisen J.A."/>
            <person name="Chaturvedi V."/>
        </authorList>
    </citation>
    <scope>NUCLEOTIDE SEQUENCE [LARGE SCALE GENOMIC DNA]</scope>
    <source>
        <strain evidence="2 3">15S00348</strain>
    </source>
</reference>